<evidence type="ECO:0000256" key="2">
    <source>
        <dbReference type="ARBA" id="ARBA00022490"/>
    </source>
</evidence>
<dbReference type="Proteomes" id="UP000515377">
    <property type="component" value="Chromosome"/>
</dbReference>
<dbReference type="AlphaFoldDB" id="A0A9X7U9A8"/>
<dbReference type="NCBIfam" id="NF012200">
    <property type="entry name" value="choice_anch_D"/>
    <property type="match status" value="1"/>
</dbReference>
<accession>A0A9X7U9A8</accession>
<dbReference type="GO" id="GO:0005737">
    <property type="term" value="C:cytoplasm"/>
    <property type="evidence" value="ECO:0007669"/>
    <property type="project" value="UniProtKB-SubCell"/>
</dbReference>
<keyword evidence="2" id="KW-0963">Cytoplasm</keyword>
<dbReference type="Pfam" id="PF23148">
    <property type="entry name" value="Gp77"/>
    <property type="match status" value="1"/>
</dbReference>
<gene>
    <name evidence="4" type="ORF">H3V42_00210</name>
</gene>
<evidence type="ECO:0000313" key="5">
    <source>
        <dbReference type="Proteomes" id="UP000515377"/>
    </source>
</evidence>
<dbReference type="Gene3D" id="2.60.40.10">
    <property type="entry name" value="Immunoglobulins"/>
    <property type="match status" value="1"/>
</dbReference>
<evidence type="ECO:0000313" key="4">
    <source>
        <dbReference type="EMBL" id="QNG46146.1"/>
    </source>
</evidence>
<dbReference type="InterPro" id="IPR031549">
    <property type="entry name" value="ASH"/>
</dbReference>
<comment type="subcellular location">
    <subcellularLocation>
        <location evidence="1">Cytoplasm</location>
    </subcellularLocation>
</comment>
<organism evidence="4 5">
    <name type="scientific">Sphingobium yanoikuyae</name>
    <name type="common">Sphingomonas yanoikuyae</name>
    <dbReference type="NCBI Taxonomy" id="13690"/>
    <lineage>
        <taxon>Bacteria</taxon>
        <taxon>Pseudomonadati</taxon>
        <taxon>Pseudomonadota</taxon>
        <taxon>Alphaproteobacteria</taxon>
        <taxon>Sphingomonadales</taxon>
        <taxon>Sphingomonadaceae</taxon>
        <taxon>Sphingobium</taxon>
    </lineage>
</organism>
<sequence length="253" mass="26815">MPPVEPAPASSDPFEAIPLQGDALPFVGDREVHDRGSGMMELHRKDAAVVYAYVIDMRRYLDEGEFVTAASGTVTPVSDPEMAIRRMEYDADGIALWLTGGQDELRYTVEIIARTNMRRTWRLRFAIITHGDAAPAEIIDITVEQIADAVGAGVGPILALAPASLTFPATAVGETSAARTVDVLNVGSDTVSLQSIAPSGAFSFTSNAQGRVSPGESFTLTVRFTPTRTGTVYGSIVIDGNTSVTLPLSGRGT</sequence>
<evidence type="ECO:0000256" key="1">
    <source>
        <dbReference type="ARBA" id="ARBA00004496"/>
    </source>
</evidence>
<dbReference type="InterPro" id="IPR013783">
    <property type="entry name" value="Ig-like_fold"/>
</dbReference>
<dbReference type="EMBL" id="CP060122">
    <property type="protein sequence ID" value="QNG46146.1"/>
    <property type="molecule type" value="Genomic_DNA"/>
</dbReference>
<protein>
    <submittedName>
        <fullName evidence="4">Choice-of-anchor D domain-containing protein</fullName>
    </submittedName>
</protein>
<dbReference type="Pfam" id="PF15780">
    <property type="entry name" value="ASH"/>
    <property type="match status" value="1"/>
</dbReference>
<evidence type="ECO:0000259" key="3">
    <source>
        <dbReference type="Pfam" id="PF15780"/>
    </source>
</evidence>
<feature type="domain" description="Abnormal spindle-like microcephaly-associated protein ASH" evidence="3">
    <location>
        <begin position="158"/>
        <end position="243"/>
    </location>
</feature>
<reference evidence="4 5" key="1">
    <citation type="submission" date="2020-07" db="EMBL/GenBank/DDBJ databases">
        <title>Whole genome sequence of Sphingobium yanoikuyae A3.</title>
        <authorList>
            <person name="Han S.-S."/>
        </authorList>
    </citation>
    <scope>NUCLEOTIDE SEQUENCE [LARGE SCALE GENOMIC DNA]</scope>
    <source>
        <strain evidence="4 5">A3</strain>
    </source>
</reference>
<name>A0A9X7U9A8_SPHYA</name>
<proteinExistence type="predicted"/>
<dbReference type="InterPro" id="IPR056928">
    <property type="entry name" value="Gp77-like"/>
</dbReference>